<protein>
    <submittedName>
        <fullName evidence="1">Sugar phosphate phosphatase</fullName>
    </submittedName>
</protein>
<dbReference type="SUPFAM" id="SSF56784">
    <property type="entry name" value="HAD-like"/>
    <property type="match status" value="1"/>
</dbReference>
<dbReference type="PANTHER" id="PTHR10000:SF8">
    <property type="entry name" value="HAD SUPERFAMILY HYDROLASE-LIKE, TYPE 3"/>
    <property type="match status" value="1"/>
</dbReference>
<comment type="caution">
    <text evidence="1">The sequence shown here is derived from an EMBL/GenBank/DDBJ whole genome shotgun (WGS) entry which is preliminary data.</text>
</comment>
<dbReference type="PANTHER" id="PTHR10000">
    <property type="entry name" value="PHOSPHOSERINE PHOSPHATASE"/>
    <property type="match status" value="1"/>
</dbReference>
<dbReference type="EMBL" id="UAPQ01000007">
    <property type="protein sequence ID" value="SPT53657.1"/>
    <property type="molecule type" value="Genomic_DNA"/>
</dbReference>
<dbReference type="InterPro" id="IPR023214">
    <property type="entry name" value="HAD_sf"/>
</dbReference>
<proteinExistence type="predicted"/>
<keyword evidence="2" id="KW-1185">Reference proteome</keyword>
<dbReference type="Gene3D" id="3.30.1240.10">
    <property type="match status" value="1"/>
</dbReference>
<name>A0ABY1VPQ3_9ACTO</name>
<dbReference type="InterPro" id="IPR036412">
    <property type="entry name" value="HAD-like_sf"/>
</dbReference>
<organism evidence="1 2">
    <name type="scientific">Actinomyces bovis</name>
    <dbReference type="NCBI Taxonomy" id="1658"/>
    <lineage>
        <taxon>Bacteria</taxon>
        <taxon>Bacillati</taxon>
        <taxon>Actinomycetota</taxon>
        <taxon>Actinomycetes</taxon>
        <taxon>Actinomycetales</taxon>
        <taxon>Actinomycetaceae</taxon>
        <taxon>Actinomyces</taxon>
    </lineage>
</organism>
<evidence type="ECO:0000313" key="1">
    <source>
        <dbReference type="EMBL" id="SPT53657.1"/>
    </source>
</evidence>
<dbReference type="Proteomes" id="UP000250006">
    <property type="component" value="Unassembled WGS sequence"/>
</dbReference>
<reference evidence="1 2" key="1">
    <citation type="submission" date="2018-06" db="EMBL/GenBank/DDBJ databases">
        <authorList>
            <consortium name="Pathogen Informatics"/>
            <person name="Doyle S."/>
        </authorList>
    </citation>
    <scope>NUCLEOTIDE SEQUENCE [LARGE SCALE GENOMIC DNA]</scope>
    <source>
        <strain evidence="1 2">NCTC11535</strain>
    </source>
</reference>
<gene>
    <name evidence="1" type="ORF">NCTC11535_01330</name>
</gene>
<dbReference type="Pfam" id="PF08282">
    <property type="entry name" value="Hydrolase_3"/>
    <property type="match status" value="1"/>
</dbReference>
<accession>A0ABY1VPQ3</accession>
<dbReference type="Gene3D" id="3.40.50.1000">
    <property type="entry name" value="HAD superfamily/HAD-like"/>
    <property type="match status" value="1"/>
</dbReference>
<evidence type="ECO:0000313" key="2">
    <source>
        <dbReference type="Proteomes" id="UP000250006"/>
    </source>
</evidence>
<sequence>MFTPGNPVAATNPVPATPRRLLSADLDGTIVFDAKISPADVAAVRRWRAAGNLFVVNTGRSIAALGSALAGSGLEYDYAVLYTGAVLVDQAAQPLRVSPMPDGVVEEVLAELGQEDGLKIFATTLNGDFILTNSYGTATGLLTLFSPGTLADLQGRTLIGIPFHIRDEALHERIMQLATGPWSKQVSAVRNQDFIDLVPAGHTKGTGLRELLGLLTGPDGVCAGESLETWSIGDSWNDIPMHTAADHSCAMPSSPPEVVQACEMRTDSLAELVERILGAEG</sequence>